<sequence>ELRFILSILLDNIGFTKENKKMSKLKMGSTDDVSDQDREPFVETGPSGRFGRYPELLGSGAMKNVYRGFDMEEGRDVAWNQIKMKM</sequence>
<evidence type="ECO:0000256" key="3">
    <source>
        <dbReference type="ARBA" id="ARBA00022777"/>
    </source>
</evidence>
<organism evidence="7">
    <name type="scientific">Tanacetum cinerariifolium</name>
    <name type="common">Dalmatian daisy</name>
    <name type="synonym">Chrysanthemum cinerariifolium</name>
    <dbReference type="NCBI Taxonomy" id="118510"/>
    <lineage>
        <taxon>Eukaryota</taxon>
        <taxon>Viridiplantae</taxon>
        <taxon>Streptophyta</taxon>
        <taxon>Embryophyta</taxon>
        <taxon>Tracheophyta</taxon>
        <taxon>Spermatophyta</taxon>
        <taxon>Magnoliopsida</taxon>
        <taxon>eudicotyledons</taxon>
        <taxon>Gunneridae</taxon>
        <taxon>Pentapetalae</taxon>
        <taxon>asterids</taxon>
        <taxon>campanulids</taxon>
        <taxon>Asterales</taxon>
        <taxon>Asteraceae</taxon>
        <taxon>Asteroideae</taxon>
        <taxon>Anthemideae</taxon>
        <taxon>Anthemidinae</taxon>
        <taxon>Tanacetum</taxon>
    </lineage>
</organism>
<keyword evidence="2" id="KW-0723">Serine/threonine-protein kinase</keyword>
<evidence type="ECO:0000256" key="6">
    <source>
        <dbReference type="SAM" id="MobiDB-lite"/>
    </source>
</evidence>
<dbReference type="EMBL" id="BKCJ011847625">
    <property type="protein sequence ID" value="GFD58008.1"/>
    <property type="molecule type" value="Genomic_DNA"/>
</dbReference>
<comment type="caution">
    <text evidence="7">The sequence shown here is derived from an EMBL/GenBank/DDBJ whole genome shotgun (WGS) entry which is preliminary data.</text>
</comment>
<proteinExistence type="predicted"/>
<evidence type="ECO:0000313" key="7">
    <source>
        <dbReference type="EMBL" id="GFD58008.1"/>
    </source>
</evidence>
<dbReference type="GO" id="GO:0004674">
    <property type="term" value="F:protein serine/threonine kinase activity"/>
    <property type="evidence" value="ECO:0007669"/>
    <property type="project" value="UniProtKB-KW"/>
</dbReference>
<protein>
    <recommendedName>
        <fullName evidence="1">non-specific serine/threonine protein kinase</fullName>
        <ecNumber evidence="1">2.7.11.1</ecNumber>
    </recommendedName>
</protein>
<feature type="non-terminal residue" evidence="7">
    <location>
        <position position="1"/>
    </location>
</feature>
<evidence type="ECO:0000256" key="2">
    <source>
        <dbReference type="ARBA" id="ARBA00022527"/>
    </source>
</evidence>
<feature type="region of interest" description="Disordered" evidence="6">
    <location>
        <begin position="24"/>
        <end position="47"/>
    </location>
</feature>
<accession>A0A699XJ17</accession>
<comment type="catalytic activity">
    <reaction evidence="5">
        <text>L-seryl-[protein] + ATP = O-phospho-L-seryl-[protein] + ADP + H(+)</text>
        <dbReference type="Rhea" id="RHEA:17989"/>
        <dbReference type="Rhea" id="RHEA-COMP:9863"/>
        <dbReference type="Rhea" id="RHEA-COMP:11604"/>
        <dbReference type="ChEBI" id="CHEBI:15378"/>
        <dbReference type="ChEBI" id="CHEBI:29999"/>
        <dbReference type="ChEBI" id="CHEBI:30616"/>
        <dbReference type="ChEBI" id="CHEBI:83421"/>
        <dbReference type="ChEBI" id="CHEBI:456216"/>
        <dbReference type="EC" id="2.7.11.1"/>
    </reaction>
</comment>
<evidence type="ECO:0000256" key="1">
    <source>
        <dbReference type="ARBA" id="ARBA00012513"/>
    </source>
</evidence>
<reference evidence="7" key="1">
    <citation type="journal article" date="2019" name="Sci. Rep.">
        <title>Draft genome of Tanacetum cinerariifolium, the natural source of mosquito coil.</title>
        <authorList>
            <person name="Yamashiro T."/>
            <person name="Shiraishi A."/>
            <person name="Satake H."/>
            <person name="Nakayama K."/>
        </authorList>
    </citation>
    <scope>NUCLEOTIDE SEQUENCE</scope>
</reference>
<gene>
    <name evidence="7" type="ORF">Tci_929977</name>
</gene>
<evidence type="ECO:0000256" key="5">
    <source>
        <dbReference type="ARBA" id="ARBA00048679"/>
    </source>
</evidence>
<feature type="non-terminal residue" evidence="7">
    <location>
        <position position="86"/>
    </location>
</feature>
<evidence type="ECO:0000256" key="4">
    <source>
        <dbReference type="ARBA" id="ARBA00047899"/>
    </source>
</evidence>
<name>A0A699XJ17_TANCI</name>
<dbReference type="EC" id="2.7.11.1" evidence="1"/>
<comment type="catalytic activity">
    <reaction evidence="4">
        <text>L-threonyl-[protein] + ATP = O-phospho-L-threonyl-[protein] + ADP + H(+)</text>
        <dbReference type="Rhea" id="RHEA:46608"/>
        <dbReference type="Rhea" id="RHEA-COMP:11060"/>
        <dbReference type="Rhea" id="RHEA-COMP:11605"/>
        <dbReference type="ChEBI" id="CHEBI:15378"/>
        <dbReference type="ChEBI" id="CHEBI:30013"/>
        <dbReference type="ChEBI" id="CHEBI:30616"/>
        <dbReference type="ChEBI" id="CHEBI:61977"/>
        <dbReference type="ChEBI" id="CHEBI:456216"/>
        <dbReference type="EC" id="2.7.11.1"/>
    </reaction>
</comment>
<keyword evidence="3 7" id="KW-0808">Transferase</keyword>
<dbReference type="PANTHER" id="PTHR13902">
    <property type="entry name" value="SERINE/THREONINE-PROTEIN KINASE WNK WITH NO LYSINE -RELATED"/>
    <property type="match status" value="1"/>
</dbReference>
<dbReference type="Gene3D" id="3.30.200.20">
    <property type="entry name" value="Phosphorylase Kinase, domain 1"/>
    <property type="match status" value="1"/>
</dbReference>
<dbReference type="AlphaFoldDB" id="A0A699XJ17"/>
<dbReference type="InterPro" id="IPR050588">
    <property type="entry name" value="WNK_Ser-Thr_kinase"/>
</dbReference>
<keyword evidence="3 7" id="KW-0418">Kinase</keyword>